<proteinExistence type="predicted"/>
<dbReference type="PROSITE" id="PS50949">
    <property type="entry name" value="HTH_GNTR"/>
    <property type="match status" value="1"/>
</dbReference>
<sequence length="217" mass="24074">MTTSARKPPLAAVAYERIIEAIRSGALEPGGRVVETDLANWLGISRTPVREAARRLESEGLICSTPHQGMTIAALDYQAVIELYQMREVLEASAASLAAKHASEPELYTLREIVNQERNLADDPEARARLNEAFHQALYRAAHNRYLLKALSGFRDALTLLGRTTYAVEGRSDSALEEHEEVLSAIEARDPGMAEEAARRHIRAAQKARIRMMTDLI</sequence>
<feature type="domain" description="HTH gntR-type" evidence="4">
    <location>
        <begin position="8"/>
        <end position="75"/>
    </location>
</feature>
<protein>
    <submittedName>
        <fullName evidence="5">GntR family transcriptional regulator</fullName>
    </submittedName>
</protein>
<dbReference type="PANTHER" id="PTHR43537">
    <property type="entry name" value="TRANSCRIPTIONAL REGULATOR, GNTR FAMILY"/>
    <property type="match status" value="1"/>
</dbReference>
<evidence type="ECO:0000256" key="3">
    <source>
        <dbReference type="ARBA" id="ARBA00023163"/>
    </source>
</evidence>
<dbReference type="RefSeq" id="WP_188745162.1">
    <property type="nucleotide sequence ID" value="NZ_BMIJ01000001.1"/>
</dbReference>
<dbReference type="Gene3D" id="1.10.10.10">
    <property type="entry name" value="Winged helix-like DNA-binding domain superfamily/Winged helix DNA-binding domain"/>
    <property type="match status" value="1"/>
</dbReference>
<dbReference type="CDD" id="cd07377">
    <property type="entry name" value="WHTH_GntR"/>
    <property type="match status" value="1"/>
</dbReference>
<dbReference type="SMART" id="SM00345">
    <property type="entry name" value="HTH_GNTR"/>
    <property type="match status" value="1"/>
</dbReference>
<dbReference type="InterPro" id="IPR008920">
    <property type="entry name" value="TF_FadR/GntR_C"/>
</dbReference>
<dbReference type="InterPro" id="IPR036388">
    <property type="entry name" value="WH-like_DNA-bd_sf"/>
</dbReference>
<dbReference type="InterPro" id="IPR036390">
    <property type="entry name" value="WH_DNA-bd_sf"/>
</dbReference>
<comment type="caution">
    <text evidence="5">The sequence shown here is derived from an EMBL/GenBank/DDBJ whole genome shotgun (WGS) entry which is preliminary data.</text>
</comment>
<name>A0ABQ1JY95_9GAMM</name>
<dbReference type="InterPro" id="IPR000524">
    <property type="entry name" value="Tscrpt_reg_HTH_GntR"/>
</dbReference>
<keyword evidence="1" id="KW-0805">Transcription regulation</keyword>
<dbReference type="SUPFAM" id="SSF46785">
    <property type="entry name" value="Winged helix' DNA-binding domain"/>
    <property type="match status" value="1"/>
</dbReference>
<keyword evidence="6" id="KW-1185">Reference proteome</keyword>
<dbReference type="PRINTS" id="PR00033">
    <property type="entry name" value="HTHASNC"/>
</dbReference>
<organism evidence="5 6">
    <name type="scientific">Marinobacterium zhoushanense</name>
    <dbReference type="NCBI Taxonomy" id="1679163"/>
    <lineage>
        <taxon>Bacteria</taxon>
        <taxon>Pseudomonadati</taxon>
        <taxon>Pseudomonadota</taxon>
        <taxon>Gammaproteobacteria</taxon>
        <taxon>Oceanospirillales</taxon>
        <taxon>Oceanospirillaceae</taxon>
        <taxon>Marinobacterium</taxon>
    </lineage>
</organism>
<evidence type="ECO:0000259" key="4">
    <source>
        <dbReference type="PROSITE" id="PS50949"/>
    </source>
</evidence>
<dbReference type="EMBL" id="BMIJ01000001">
    <property type="protein sequence ID" value="GGB79220.1"/>
    <property type="molecule type" value="Genomic_DNA"/>
</dbReference>
<dbReference type="InterPro" id="IPR000485">
    <property type="entry name" value="AsnC-type_HTH_dom"/>
</dbReference>
<keyword evidence="3" id="KW-0804">Transcription</keyword>
<dbReference type="SUPFAM" id="SSF48008">
    <property type="entry name" value="GntR ligand-binding domain-like"/>
    <property type="match status" value="1"/>
</dbReference>
<evidence type="ECO:0000313" key="6">
    <source>
        <dbReference type="Proteomes" id="UP000629025"/>
    </source>
</evidence>
<dbReference type="Pfam" id="PF00392">
    <property type="entry name" value="GntR"/>
    <property type="match status" value="1"/>
</dbReference>
<dbReference type="SMART" id="SM00895">
    <property type="entry name" value="FCD"/>
    <property type="match status" value="1"/>
</dbReference>
<keyword evidence="2" id="KW-0238">DNA-binding</keyword>
<dbReference type="PRINTS" id="PR00035">
    <property type="entry name" value="HTHGNTR"/>
</dbReference>
<evidence type="ECO:0000313" key="5">
    <source>
        <dbReference type="EMBL" id="GGB79220.1"/>
    </source>
</evidence>
<dbReference type="InterPro" id="IPR011711">
    <property type="entry name" value="GntR_C"/>
</dbReference>
<gene>
    <name evidence="5" type="ORF">GCM10011352_01090</name>
</gene>
<dbReference type="Pfam" id="PF07729">
    <property type="entry name" value="FCD"/>
    <property type="match status" value="1"/>
</dbReference>
<dbReference type="Gene3D" id="1.20.120.530">
    <property type="entry name" value="GntR ligand-binding domain-like"/>
    <property type="match status" value="1"/>
</dbReference>
<evidence type="ECO:0000256" key="1">
    <source>
        <dbReference type="ARBA" id="ARBA00023015"/>
    </source>
</evidence>
<evidence type="ECO:0000256" key="2">
    <source>
        <dbReference type="ARBA" id="ARBA00023125"/>
    </source>
</evidence>
<dbReference type="Proteomes" id="UP000629025">
    <property type="component" value="Unassembled WGS sequence"/>
</dbReference>
<accession>A0ABQ1JY95</accession>
<dbReference type="PANTHER" id="PTHR43537:SF49">
    <property type="entry name" value="TRANSCRIPTIONAL REGULATORY PROTEIN"/>
    <property type="match status" value="1"/>
</dbReference>
<reference evidence="6" key="1">
    <citation type="journal article" date="2019" name="Int. J. Syst. Evol. Microbiol.">
        <title>The Global Catalogue of Microorganisms (GCM) 10K type strain sequencing project: providing services to taxonomists for standard genome sequencing and annotation.</title>
        <authorList>
            <consortium name="The Broad Institute Genomics Platform"/>
            <consortium name="The Broad Institute Genome Sequencing Center for Infectious Disease"/>
            <person name="Wu L."/>
            <person name="Ma J."/>
        </authorList>
    </citation>
    <scope>NUCLEOTIDE SEQUENCE [LARGE SCALE GENOMIC DNA]</scope>
    <source>
        <strain evidence="6">CGMCC 1.15341</strain>
    </source>
</reference>